<dbReference type="AlphaFoldDB" id="A0A7S4HMT1"/>
<evidence type="ECO:0008006" key="6">
    <source>
        <dbReference type="Google" id="ProtNLM"/>
    </source>
</evidence>
<sequence length="221" mass="24636">MAPVLYWFPVSPFARAIRYFLLASNIEHETKIVDLMKGEQKTEEYKAINPHQKVPALVDGDLKLFESGAIIRYLALQYKSDLLPYHKGAAEAAVVDRELDWINGSIARAINTLNFEKKFKALLGKGETNKDAVAQNEQDLAGHLARANELYFSESPEHVIGTTTTAADVLLGLYLAQASISQIDLAPYPKLVTFYNAIRETEAFKASHAEFFQFLASVAKN</sequence>
<dbReference type="SFLD" id="SFLDG00358">
    <property type="entry name" value="Main_(cytGST)"/>
    <property type="match status" value="1"/>
</dbReference>
<dbReference type="PROSITE" id="PS50404">
    <property type="entry name" value="GST_NTER"/>
    <property type="match status" value="1"/>
</dbReference>
<dbReference type="InterPro" id="IPR051369">
    <property type="entry name" value="GST_Theta"/>
</dbReference>
<proteinExistence type="predicted"/>
<evidence type="ECO:0000256" key="1">
    <source>
        <dbReference type="ARBA" id="ARBA00004496"/>
    </source>
</evidence>
<dbReference type="Pfam" id="PF02798">
    <property type="entry name" value="GST_N"/>
    <property type="match status" value="1"/>
</dbReference>
<evidence type="ECO:0000259" key="4">
    <source>
        <dbReference type="PROSITE" id="PS50405"/>
    </source>
</evidence>
<keyword evidence="2" id="KW-0963">Cytoplasm</keyword>
<organism evidence="5">
    <name type="scientific">Vannella robusta</name>
    <dbReference type="NCBI Taxonomy" id="1487602"/>
    <lineage>
        <taxon>Eukaryota</taxon>
        <taxon>Amoebozoa</taxon>
        <taxon>Discosea</taxon>
        <taxon>Flabellinia</taxon>
        <taxon>Vannellidae</taxon>
        <taxon>Vannella</taxon>
    </lineage>
</organism>
<comment type="subcellular location">
    <subcellularLocation>
        <location evidence="1">Cytoplasm</location>
    </subcellularLocation>
</comment>
<evidence type="ECO:0000256" key="2">
    <source>
        <dbReference type="ARBA" id="ARBA00022490"/>
    </source>
</evidence>
<dbReference type="SUPFAM" id="SSF52833">
    <property type="entry name" value="Thioredoxin-like"/>
    <property type="match status" value="1"/>
</dbReference>
<dbReference type="InterPro" id="IPR036282">
    <property type="entry name" value="Glutathione-S-Trfase_C_sf"/>
</dbReference>
<name>A0A7S4HMT1_9EUKA</name>
<feature type="domain" description="GST C-terminal" evidence="4">
    <location>
        <begin position="88"/>
        <end position="221"/>
    </location>
</feature>
<dbReference type="EMBL" id="HBKP01003371">
    <property type="protein sequence ID" value="CAE2203955.1"/>
    <property type="molecule type" value="Transcribed_RNA"/>
</dbReference>
<dbReference type="SUPFAM" id="SSF47616">
    <property type="entry name" value="GST C-terminal domain-like"/>
    <property type="match status" value="1"/>
</dbReference>
<dbReference type="GO" id="GO:0005737">
    <property type="term" value="C:cytoplasm"/>
    <property type="evidence" value="ECO:0007669"/>
    <property type="project" value="UniProtKB-SubCell"/>
</dbReference>
<protein>
    <recommendedName>
        <fullName evidence="6">Glutathione S-transferase</fullName>
    </recommendedName>
</protein>
<dbReference type="PROSITE" id="PS50405">
    <property type="entry name" value="GST_CTER"/>
    <property type="match status" value="1"/>
</dbReference>
<accession>A0A7S4HMT1</accession>
<dbReference type="InterPro" id="IPR036249">
    <property type="entry name" value="Thioredoxin-like_sf"/>
</dbReference>
<dbReference type="InterPro" id="IPR040079">
    <property type="entry name" value="Glutathione_S-Trfase"/>
</dbReference>
<feature type="domain" description="GST N-terminal" evidence="3">
    <location>
        <begin position="1"/>
        <end position="82"/>
    </location>
</feature>
<reference evidence="5" key="1">
    <citation type="submission" date="2021-01" db="EMBL/GenBank/DDBJ databases">
        <authorList>
            <person name="Corre E."/>
            <person name="Pelletier E."/>
            <person name="Niang G."/>
            <person name="Scheremetjew M."/>
            <person name="Finn R."/>
            <person name="Kale V."/>
            <person name="Holt S."/>
            <person name="Cochrane G."/>
            <person name="Meng A."/>
            <person name="Brown T."/>
            <person name="Cohen L."/>
        </authorList>
    </citation>
    <scope>NUCLEOTIDE SEQUENCE</scope>
    <source>
        <strain evidence="5">DIVA3 518/3/11/1/6</strain>
    </source>
</reference>
<evidence type="ECO:0000313" key="5">
    <source>
        <dbReference type="EMBL" id="CAE2203955.1"/>
    </source>
</evidence>
<dbReference type="Gene3D" id="3.40.30.10">
    <property type="entry name" value="Glutaredoxin"/>
    <property type="match status" value="1"/>
</dbReference>
<dbReference type="PANTHER" id="PTHR43917">
    <property type="match status" value="1"/>
</dbReference>
<dbReference type="Gene3D" id="1.20.1050.10">
    <property type="match status" value="1"/>
</dbReference>
<dbReference type="InterPro" id="IPR004045">
    <property type="entry name" value="Glutathione_S-Trfase_N"/>
</dbReference>
<dbReference type="SFLD" id="SFLDS00019">
    <property type="entry name" value="Glutathione_Transferase_(cytos"/>
    <property type="match status" value="1"/>
</dbReference>
<evidence type="ECO:0000259" key="3">
    <source>
        <dbReference type="PROSITE" id="PS50404"/>
    </source>
</evidence>
<dbReference type="InterPro" id="IPR010987">
    <property type="entry name" value="Glutathione-S-Trfase_C-like"/>
</dbReference>
<dbReference type="PANTHER" id="PTHR43917:SF8">
    <property type="entry name" value="GH16740P-RELATED"/>
    <property type="match status" value="1"/>
</dbReference>
<gene>
    <name evidence="5" type="ORF">VSP0166_LOCUS2439</name>
</gene>